<dbReference type="GeneID" id="106556716"/>
<dbReference type="Pfam" id="PF07303">
    <property type="entry name" value="Occludin_ELL"/>
    <property type="match status" value="1"/>
</dbReference>
<keyword evidence="3" id="KW-0175">Coiled coil</keyword>
<evidence type="ECO:0000256" key="3">
    <source>
        <dbReference type="SAM" id="Coils"/>
    </source>
</evidence>
<feature type="non-terminal residue" evidence="7">
    <location>
        <position position="124"/>
    </location>
</feature>
<dbReference type="Proteomes" id="UP000504617">
    <property type="component" value="Unplaced"/>
</dbReference>
<gene>
    <name evidence="7" type="primary">LOC106556716</name>
</gene>
<evidence type="ECO:0000313" key="7">
    <source>
        <dbReference type="RefSeq" id="XP_013931163.1"/>
    </source>
</evidence>
<dbReference type="InterPro" id="IPR010844">
    <property type="entry name" value="Occludin_ELL"/>
</dbReference>
<dbReference type="RefSeq" id="XP_013931163.1">
    <property type="nucleotide sequence ID" value="XM_014075688.1"/>
</dbReference>
<dbReference type="GO" id="GO:0008023">
    <property type="term" value="C:transcription elongation factor complex"/>
    <property type="evidence" value="ECO:0007669"/>
    <property type="project" value="TreeGrafter"/>
</dbReference>
<proteinExistence type="inferred from homology"/>
<dbReference type="GO" id="GO:0032968">
    <property type="term" value="P:positive regulation of transcription elongation by RNA polymerase II"/>
    <property type="evidence" value="ECO:0007669"/>
    <property type="project" value="TreeGrafter"/>
</dbReference>
<organism evidence="6 7">
    <name type="scientific">Thamnophis sirtalis</name>
    <dbReference type="NCBI Taxonomy" id="35019"/>
    <lineage>
        <taxon>Eukaryota</taxon>
        <taxon>Metazoa</taxon>
        <taxon>Chordata</taxon>
        <taxon>Craniata</taxon>
        <taxon>Vertebrata</taxon>
        <taxon>Euteleostomi</taxon>
        <taxon>Lepidosauria</taxon>
        <taxon>Squamata</taxon>
        <taxon>Bifurcata</taxon>
        <taxon>Unidentata</taxon>
        <taxon>Episquamata</taxon>
        <taxon>Toxicofera</taxon>
        <taxon>Serpentes</taxon>
        <taxon>Colubroidea</taxon>
        <taxon>Colubridae</taxon>
        <taxon>Natricinae</taxon>
        <taxon>Thamnophis</taxon>
    </lineage>
</organism>
<accession>A0A6I9Z283</accession>
<comment type="similarity">
    <text evidence="1 2">Belongs to the ELL/occludin family.</text>
</comment>
<dbReference type="PANTHER" id="PTHR23288">
    <property type="entry name" value="OCCLUDIN AND RNA POLYMERASE II ELONGATION FACTOR ELL"/>
    <property type="match status" value="1"/>
</dbReference>
<evidence type="ECO:0000256" key="1">
    <source>
        <dbReference type="ARBA" id="ARBA00009171"/>
    </source>
</evidence>
<evidence type="ECO:0000256" key="2">
    <source>
        <dbReference type="PROSITE-ProRule" id="PRU01324"/>
    </source>
</evidence>
<feature type="region of interest" description="Disordered" evidence="4">
    <location>
        <begin position="1"/>
        <end position="78"/>
    </location>
</feature>
<dbReference type="GO" id="GO:0000987">
    <property type="term" value="F:cis-regulatory region sequence-specific DNA binding"/>
    <property type="evidence" value="ECO:0007669"/>
    <property type="project" value="TreeGrafter"/>
</dbReference>
<name>A0A6I9Z283_9SAUR</name>
<keyword evidence="6" id="KW-1185">Reference proteome</keyword>
<evidence type="ECO:0000259" key="5">
    <source>
        <dbReference type="PROSITE" id="PS51980"/>
    </source>
</evidence>
<dbReference type="Gene3D" id="6.10.140.340">
    <property type="match status" value="1"/>
</dbReference>
<dbReference type="KEGG" id="tsr:106556716"/>
<sequence length="124" mass="14475">SPFQPPLDKRARTLSSSTWEETPRKPPAQRGRRARQRSPAPEEPQYETDYTTAVDSSDEQEPEEWGSLYPPIPSDDARQRYKQDFDSDLKRYKQLCGEMDGINDQINQLSRQLDQLPEDSLQYQ</sequence>
<dbReference type="PANTHER" id="PTHR23288:SF6">
    <property type="entry name" value="OCCLUDIN"/>
    <property type="match status" value="1"/>
</dbReference>
<dbReference type="GO" id="GO:0042795">
    <property type="term" value="P:snRNA transcription by RNA polymerase II"/>
    <property type="evidence" value="ECO:0007669"/>
    <property type="project" value="TreeGrafter"/>
</dbReference>
<dbReference type="InterPro" id="IPR031176">
    <property type="entry name" value="ELL/occludin"/>
</dbReference>
<feature type="non-terminal residue" evidence="7">
    <location>
        <position position="1"/>
    </location>
</feature>
<feature type="domain" description="OCEL" evidence="5">
    <location>
        <begin position="63"/>
        <end position="124"/>
    </location>
</feature>
<dbReference type="SUPFAM" id="SSF144292">
    <property type="entry name" value="occludin/ELL-like"/>
    <property type="match status" value="1"/>
</dbReference>
<feature type="coiled-coil region" evidence="3">
    <location>
        <begin position="92"/>
        <end position="119"/>
    </location>
</feature>
<protein>
    <submittedName>
        <fullName evidence="7">Occludin-like</fullName>
    </submittedName>
</protein>
<evidence type="ECO:0000256" key="4">
    <source>
        <dbReference type="SAM" id="MobiDB-lite"/>
    </source>
</evidence>
<reference evidence="7" key="1">
    <citation type="submission" date="2025-08" db="UniProtKB">
        <authorList>
            <consortium name="RefSeq"/>
        </authorList>
    </citation>
    <scope>IDENTIFICATION</scope>
    <source>
        <tissue evidence="7">Skeletal muscle</tissue>
    </source>
</reference>
<dbReference type="PROSITE" id="PS51980">
    <property type="entry name" value="OCEL"/>
    <property type="match status" value="1"/>
</dbReference>
<dbReference type="OrthoDB" id="8867927at2759"/>
<evidence type="ECO:0000313" key="6">
    <source>
        <dbReference type="Proteomes" id="UP000504617"/>
    </source>
</evidence>
<dbReference type="AlphaFoldDB" id="A0A6I9Z283"/>